<gene>
    <name evidence="1" type="ORF">UV11_C0016G0002</name>
</gene>
<sequence>MKKMASFKIEMGTQVCPRCGGTVRTILTCPCCGTSFCGEDLHSAFAENGNVGICPECNGHSTFDNPPLVHAA</sequence>
<evidence type="ECO:0000313" key="1">
    <source>
        <dbReference type="EMBL" id="KKS47387.1"/>
    </source>
</evidence>
<evidence type="ECO:0000313" key="2">
    <source>
        <dbReference type="Proteomes" id="UP000034036"/>
    </source>
</evidence>
<organism evidence="1 2">
    <name type="scientific">Candidatus Giovannonibacteria bacterium GW2011_GWF2_42_19</name>
    <dbReference type="NCBI Taxonomy" id="1618659"/>
    <lineage>
        <taxon>Bacteria</taxon>
        <taxon>Candidatus Giovannoniibacteriota</taxon>
    </lineage>
</organism>
<proteinExistence type="predicted"/>
<dbReference type="SUPFAM" id="SSF57850">
    <property type="entry name" value="RING/U-box"/>
    <property type="match status" value="1"/>
</dbReference>
<name>A0A0G0ZF88_9BACT</name>
<comment type="caution">
    <text evidence="1">The sequence shown here is derived from an EMBL/GenBank/DDBJ whole genome shotgun (WGS) entry which is preliminary data.</text>
</comment>
<dbReference type="InterPro" id="IPR013083">
    <property type="entry name" value="Znf_RING/FYVE/PHD"/>
</dbReference>
<dbReference type="Proteomes" id="UP000034036">
    <property type="component" value="Unassembled WGS sequence"/>
</dbReference>
<dbReference type="EMBL" id="LCDF01000016">
    <property type="protein sequence ID" value="KKS47387.1"/>
    <property type="molecule type" value="Genomic_DNA"/>
</dbReference>
<accession>A0A0G0ZF88</accession>
<dbReference type="Gene3D" id="3.30.40.10">
    <property type="entry name" value="Zinc/RING finger domain, C3HC4 (zinc finger)"/>
    <property type="match status" value="1"/>
</dbReference>
<protein>
    <submittedName>
        <fullName evidence="1">Uncharacterized protein</fullName>
    </submittedName>
</protein>
<reference evidence="1 2" key="1">
    <citation type="journal article" date="2015" name="Nature">
        <title>rRNA introns, odd ribosomes, and small enigmatic genomes across a large radiation of phyla.</title>
        <authorList>
            <person name="Brown C.T."/>
            <person name="Hug L.A."/>
            <person name="Thomas B.C."/>
            <person name="Sharon I."/>
            <person name="Castelle C.J."/>
            <person name="Singh A."/>
            <person name="Wilkins M.J."/>
            <person name="Williams K.H."/>
            <person name="Banfield J.F."/>
        </authorList>
    </citation>
    <scope>NUCLEOTIDE SEQUENCE [LARGE SCALE GENOMIC DNA]</scope>
</reference>
<dbReference type="AlphaFoldDB" id="A0A0G0ZF88"/>